<dbReference type="eggNOG" id="COG1570">
    <property type="taxonomic scope" value="Bacteria"/>
</dbReference>
<dbReference type="EMBL" id="CP001111">
    <property type="protein sequence ID" value="ACF52973.1"/>
    <property type="molecule type" value="Genomic_DNA"/>
</dbReference>
<evidence type="ECO:0000256" key="1">
    <source>
        <dbReference type="SAM" id="MobiDB-lite"/>
    </source>
</evidence>
<protein>
    <recommendedName>
        <fullName evidence="4">Thymidine phosphorylase</fullName>
    </recommendedName>
</protein>
<name>B4SU10_STRM5</name>
<gene>
    <name evidence="2" type="ordered locus">Smal_3274</name>
</gene>
<feature type="compositionally biased region" description="Low complexity" evidence="1">
    <location>
        <begin position="642"/>
        <end position="652"/>
    </location>
</feature>
<feature type="region of interest" description="Disordered" evidence="1">
    <location>
        <begin position="636"/>
        <end position="661"/>
    </location>
</feature>
<proteinExistence type="predicted"/>
<dbReference type="STRING" id="391008.Smal_3274"/>
<dbReference type="OrthoDB" id="6188167at2"/>
<sequence length="760" mass="81416">MSAVFSITPADKNRLAASDLPPRVRELLGALIGLCRQTLAAPLILTVEALEQTLLHDADRARNPQQQSELMAQRGQLHTFSGHFADRMLDAVAEALARLREPAAAATSSAAPPPLPGMLGLSLVAEHDVDRDLLLTEMVRRETLRSTNTLNLLGQRLGVLAAAPAFEADTLPLAPQALCVMVRRLAEQDALGAEVQLALYRSFERQVLERLGDVLDRANALLAQHGVLPGLVYTPYLARSSSTRRIITQSVGGGRTTQPAKRAAAPLTGWNGSAPSGSWSSLVQDAFNEGGAAGPATTPGLTTSTGSALHELLQQARHASAAPADSGAVPSAAVDAILARLQAQSSAATGVADLQAAVVAQLRSEHGAQAQLGSHDRDNLDLLRLLMQQVQQQQRPDPVPAALLARLQVPLARAAMADPGFFVRDEHPARELLNQIAEVGANWLGDDDVDPQLLQRMAQSVQGLLGQDARAPEAFAAANEDVQQHQRAAAHRAELAERRHVEAARGKERLELARRQASARIDQCCDAQEPPRFVQTLLRQAWADALTLTRLRHGDDSPQWQERLQQTERIAAVTAQPVDTAVGTDTVLAAEVEAALLQVGYHAEEAAAVARRLATPGGEDDSTSRTELSARLKARARLGEHAGTTAGTAADAPRSDSEEAAYQQLSTLPFGSWFDIDNDDGTLRRQRLSWYSLLTGHALLVNARGQKIADTDLDTLARQISAGHAQLVTEDKGRLVDRAWQASLGALRTLAGDRTQETHA</sequence>
<evidence type="ECO:0000313" key="2">
    <source>
        <dbReference type="EMBL" id="ACF52973.1"/>
    </source>
</evidence>
<dbReference type="KEGG" id="smt:Smal_3274"/>
<dbReference type="Pfam" id="PF07793">
    <property type="entry name" value="DUF1631"/>
    <property type="match status" value="1"/>
</dbReference>
<evidence type="ECO:0000313" key="3">
    <source>
        <dbReference type="Proteomes" id="UP000001867"/>
    </source>
</evidence>
<reference evidence="2 3" key="1">
    <citation type="submission" date="2008-06" db="EMBL/GenBank/DDBJ databases">
        <title>Complete sequence of Stenotrophomonas maltophilia R551-3.</title>
        <authorList>
            <consortium name="US DOE Joint Genome Institute"/>
            <person name="Lucas S."/>
            <person name="Copeland A."/>
            <person name="Lapidus A."/>
            <person name="Glavina del Rio T."/>
            <person name="Dalin E."/>
            <person name="Tice H."/>
            <person name="Pitluck S."/>
            <person name="Chain P."/>
            <person name="Malfatti S."/>
            <person name="Shin M."/>
            <person name="Vergez L."/>
            <person name="Lang D."/>
            <person name="Schmutz J."/>
            <person name="Larimer F."/>
            <person name="Land M."/>
            <person name="Hauser L."/>
            <person name="Kyrpides N."/>
            <person name="Mikhailova N."/>
            <person name="Taghavi S."/>
            <person name="Monchy S."/>
            <person name="Newman L."/>
            <person name="Vangronsveld J."/>
            <person name="van der Lelie D."/>
            <person name="Richardson P."/>
        </authorList>
    </citation>
    <scope>NUCLEOTIDE SEQUENCE [LARGE SCALE GENOMIC DNA]</scope>
    <source>
        <strain evidence="2 3">R551-3</strain>
    </source>
</reference>
<dbReference type="Proteomes" id="UP000001867">
    <property type="component" value="Chromosome"/>
</dbReference>
<organism evidence="2 3">
    <name type="scientific">Stenotrophomonas maltophilia (strain R551-3)</name>
    <dbReference type="NCBI Taxonomy" id="391008"/>
    <lineage>
        <taxon>Bacteria</taxon>
        <taxon>Pseudomonadati</taxon>
        <taxon>Pseudomonadota</taxon>
        <taxon>Gammaproteobacteria</taxon>
        <taxon>Lysobacterales</taxon>
        <taxon>Lysobacteraceae</taxon>
        <taxon>Stenotrophomonas</taxon>
        <taxon>Stenotrophomonas maltophilia group</taxon>
    </lineage>
</organism>
<evidence type="ECO:0008006" key="4">
    <source>
        <dbReference type="Google" id="ProtNLM"/>
    </source>
</evidence>
<dbReference type="AlphaFoldDB" id="B4SU10"/>
<dbReference type="HOGENOM" id="CLU_021581_0_0_6"/>
<dbReference type="InterPro" id="IPR012434">
    <property type="entry name" value="DUF1631"/>
</dbReference>
<dbReference type="RefSeq" id="WP_012512002.1">
    <property type="nucleotide sequence ID" value="NC_011071.1"/>
</dbReference>
<accession>B4SU10</accession>